<evidence type="ECO:0000313" key="1">
    <source>
        <dbReference type="EMBL" id="MFC4563345.1"/>
    </source>
</evidence>
<accession>A0ABV9DX34</accession>
<dbReference type="EMBL" id="JBHSFQ010000014">
    <property type="protein sequence ID" value="MFC4563345.1"/>
    <property type="molecule type" value="Genomic_DNA"/>
</dbReference>
<reference evidence="2" key="1">
    <citation type="journal article" date="2019" name="Int. J. Syst. Evol. Microbiol.">
        <title>The Global Catalogue of Microorganisms (GCM) 10K type strain sequencing project: providing services to taxonomists for standard genome sequencing and annotation.</title>
        <authorList>
            <consortium name="The Broad Institute Genomics Platform"/>
            <consortium name="The Broad Institute Genome Sequencing Center for Infectious Disease"/>
            <person name="Wu L."/>
            <person name="Ma J."/>
        </authorList>
    </citation>
    <scope>NUCLEOTIDE SEQUENCE [LARGE SCALE GENOMIC DNA]</scope>
    <source>
        <strain evidence="2">XZYJ18</strain>
    </source>
</reference>
<protein>
    <submittedName>
        <fullName evidence="1">Uncharacterized protein</fullName>
    </submittedName>
</protein>
<proteinExistence type="predicted"/>
<keyword evidence="2" id="KW-1185">Reference proteome</keyword>
<gene>
    <name evidence="1" type="ORF">ACFO4E_15890</name>
</gene>
<organism evidence="1 2">
    <name type="scientific">Nocardiopsis mangrovi</name>
    <dbReference type="NCBI Taxonomy" id="1179818"/>
    <lineage>
        <taxon>Bacteria</taxon>
        <taxon>Bacillati</taxon>
        <taxon>Actinomycetota</taxon>
        <taxon>Actinomycetes</taxon>
        <taxon>Streptosporangiales</taxon>
        <taxon>Nocardiopsidaceae</taxon>
        <taxon>Nocardiopsis</taxon>
    </lineage>
</organism>
<name>A0ABV9DX34_9ACTN</name>
<comment type="caution">
    <text evidence="1">The sequence shown here is derived from an EMBL/GenBank/DDBJ whole genome shotgun (WGS) entry which is preliminary data.</text>
</comment>
<evidence type="ECO:0000313" key="2">
    <source>
        <dbReference type="Proteomes" id="UP001595923"/>
    </source>
</evidence>
<dbReference type="RefSeq" id="WP_378575467.1">
    <property type="nucleotide sequence ID" value="NZ_JBHSFQ010000014.1"/>
</dbReference>
<dbReference type="Proteomes" id="UP001595923">
    <property type="component" value="Unassembled WGS sequence"/>
</dbReference>
<sequence length="43" mass="5001">MVEDYERLRGAEELREAERLPADIRADRIRTLSAEEAAQELDL</sequence>